<name>A0AAD6N2U3_PENCN</name>
<sequence length="708" mass="76608">MTHSLIPSFVDTPGEIILGVAEHLSLMDLNSLVQLAQRFHELLSKQLYSRAATFIRSDGKTPLIWAAERGRVRSMQKLLDQDPDPAKLINGKGAVHYAATEGHEEAVELLLKAGVPVSMPDEILRTPLNLATLQNHEHVVRFLLASGAGHTARPADNDWEWGGALTDSVMEEFESVARALLEAGKRAPPEHANDVKQWIYAQLCLAASYGKCNMMKLLLEFDGATHLPEVEYQPPVHLAAAGGHMDALQLLLDHGADISVVDVEGDTIMHHAAVGGDEEILRFLMDRDMDVDVPGGFGNTPLMNAVVYNRQTAAQMLLDAGANATEPFSNGDPPINFAAHFGSKEMAKLLQDGGASINDLGRGNRSALHEAALGDNTAIIPFLCRAGVPMDALDVNELSALHLAAVHGHTEFVRKLLDMGMNASVGEPGGRMPIHAAAVGGHPDVLQLLIDAGADPCAVHKEGDHTALHYAAMYGNTEVVQVLLQAFQEQTVKTLQSLQPCHCGRSPLKKAAANGNTEIIKLMKDNGVDVTLYHEGSSALHLATSAGQAEVAGFLMSLGADAFRLDIYGRSSLDWASLDPPTLEALLKYCPQPPPTDRVKRTSALREGIFWLASRALVEGYKHHYRLGKCLLYIDDLPSARISFILDAQPPGDDAIHYSPAVCDSCSDSLTDSRFVCRTCPDVDFCSECINKYQEQGVKLSFVKGMNF</sequence>
<dbReference type="PANTHER" id="PTHR24166">
    <property type="entry name" value="ROLLING PEBBLES, ISOFORM B"/>
    <property type="match status" value="1"/>
</dbReference>
<proteinExistence type="predicted"/>
<dbReference type="PROSITE" id="PS50088">
    <property type="entry name" value="ANK_REPEAT"/>
    <property type="match status" value="11"/>
</dbReference>
<dbReference type="EMBL" id="JAQJZL010000015">
    <property type="protein sequence ID" value="KAJ6026639.1"/>
    <property type="molecule type" value="Genomic_DNA"/>
</dbReference>
<feature type="repeat" description="ANK" evidence="6">
    <location>
        <begin position="231"/>
        <end position="263"/>
    </location>
</feature>
<dbReference type="SUPFAM" id="SSF57850">
    <property type="entry name" value="RING/U-box"/>
    <property type="match status" value="1"/>
</dbReference>
<feature type="repeat" description="ANK" evidence="6">
    <location>
        <begin position="463"/>
        <end position="485"/>
    </location>
</feature>
<feature type="repeat" description="ANK" evidence="6">
    <location>
        <begin position="297"/>
        <end position="323"/>
    </location>
</feature>
<comment type="caution">
    <text evidence="8">The sequence shown here is derived from an EMBL/GenBank/DDBJ whole genome shotgun (WGS) entry which is preliminary data.</text>
</comment>
<keyword evidence="4" id="KW-0862">Zinc</keyword>
<reference evidence="8" key="1">
    <citation type="journal article" date="2023" name="IMA Fungus">
        <title>Comparative genomic study of the Penicillium genus elucidates a diverse pangenome and 15 lateral gene transfer events.</title>
        <authorList>
            <person name="Petersen C."/>
            <person name="Sorensen T."/>
            <person name="Nielsen M.R."/>
            <person name="Sondergaard T.E."/>
            <person name="Sorensen J.L."/>
            <person name="Fitzpatrick D.A."/>
            <person name="Frisvad J.C."/>
            <person name="Nielsen K.L."/>
        </authorList>
    </citation>
    <scope>NUCLEOTIDE SEQUENCE</scope>
    <source>
        <strain evidence="8">IBT 15450</strain>
    </source>
</reference>
<dbReference type="PROSITE" id="PS50297">
    <property type="entry name" value="ANK_REP_REGION"/>
    <property type="match status" value="10"/>
</dbReference>
<dbReference type="InterPro" id="IPR036770">
    <property type="entry name" value="Ankyrin_rpt-contain_sf"/>
</dbReference>
<dbReference type="PROSITE" id="PS01357">
    <property type="entry name" value="ZF_ZZ_1"/>
    <property type="match status" value="1"/>
</dbReference>
<evidence type="ECO:0000256" key="4">
    <source>
        <dbReference type="ARBA" id="ARBA00022833"/>
    </source>
</evidence>
<dbReference type="InterPro" id="IPR000433">
    <property type="entry name" value="Znf_ZZ"/>
</dbReference>
<keyword evidence="3" id="KW-0863">Zinc-finger</keyword>
<feature type="repeat" description="ANK" evidence="6">
    <location>
        <begin position="396"/>
        <end position="428"/>
    </location>
</feature>
<evidence type="ECO:0000259" key="7">
    <source>
        <dbReference type="PROSITE" id="PS50181"/>
    </source>
</evidence>
<evidence type="ECO:0000256" key="1">
    <source>
        <dbReference type="ARBA" id="ARBA00022723"/>
    </source>
</evidence>
<feature type="domain" description="F-box" evidence="7">
    <location>
        <begin position="6"/>
        <end position="51"/>
    </location>
</feature>
<dbReference type="PANTHER" id="PTHR24166:SF48">
    <property type="entry name" value="PROTEIN VAPYRIN"/>
    <property type="match status" value="1"/>
</dbReference>
<dbReference type="Gene3D" id="1.25.40.20">
    <property type="entry name" value="Ankyrin repeat-containing domain"/>
    <property type="match status" value="3"/>
</dbReference>
<evidence type="ECO:0000256" key="5">
    <source>
        <dbReference type="ARBA" id="ARBA00023043"/>
    </source>
</evidence>
<gene>
    <name evidence="8" type="ORF">N7460_011456</name>
</gene>
<keyword evidence="9" id="KW-1185">Reference proteome</keyword>
<evidence type="ECO:0000256" key="6">
    <source>
        <dbReference type="PROSITE-ProRule" id="PRU00023"/>
    </source>
</evidence>
<protein>
    <recommendedName>
        <fullName evidence="7">F-box domain-containing protein</fullName>
    </recommendedName>
</protein>
<dbReference type="InterPro" id="IPR050889">
    <property type="entry name" value="Dendritic_Spine_Reg/Scaffold"/>
</dbReference>
<dbReference type="SUPFAM" id="SSF48403">
    <property type="entry name" value="Ankyrin repeat"/>
    <property type="match status" value="3"/>
</dbReference>
<dbReference type="Gene3D" id="3.30.60.90">
    <property type="match status" value="1"/>
</dbReference>
<dbReference type="InterPro" id="IPR043145">
    <property type="entry name" value="Znf_ZZ_sf"/>
</dbReference>
<feature type="repeat" description="ANK" evidence="6">
    <location>
        <begin position="123"/>
        <end position="155"/>
    </location>
</feature>
<dbReference type="PROSITE" id="PS50181">
    <property type="entry name" value="FBOX"/>
    <property type="match status" value="1"/>
</dbReference>
<keyword evidence="2" id="KW-0677">Repeat</keyword>
<feature type="repeat" description="ANK" evidence="6">
    <location>
        <begin position="503"/>
        <end position="535"/>
    </location>
</feature>
<feature type="repeat" description="ANK" evidence="6">
    <location>
        <begin position="264"/>
        <end position="296"/>
    </location>
</feature>
<feature type="repeat" description="ANK" evidence="6">
    <location>
        <begin position="429"/>
        <end position="461"/>
    </location>
</feature>
<organism evidence="8 9">
    <name type="scientific">Penicillium canescens</name>
    <dbReference type="NCBI Taxonomy" id="5083"/>
    <lineage>
        <taxon>Eukaryota</taxon>
        <taxon>Fungi</taxon>
        <taxon>Dikarya</taxon>
        <taxon>Ascomycota</taxon>
        <taxon>Pezizomycotina</taxon>
        <taxon>Eurotiomycetes</taxon>
        <taxon>Eurotiomycetidae</taxon>
        <taxon>Eurotiales</taxon>
        <taxon>Aspergillaceae</taxon>
        <taxon>Penicillium</taxon>
    </lineage>
</organism>
<dbReference type="Pfam" id="PF12796">
    <property type="entry name" value="Ank_2"/>
    <property type="match status" value="4"/>
</dbReference>
<dbReference type="Pfam" id="PF00023">
    <property type="entry name" value="Ank"/>
    <property type="match status" value="1"/>
</dbReference>
<reference evidence="8" key="2">
    <citation type="submission" date="2023-01" db="EMBL/GenBank/DDBJ databases">
        <authorList>
            <person name="Petersen C."/>
        </authorList>
    </citation>
    <scope>NUCLEOTIDE SEQUENCE</scope>
    <source>
        <strain evidence="8">IBT 15450</strain>
    </source>
</reference>
<evidence type="ECO:0000313" key="9">
    <source>
        <dbReference type="Proteomes" id="UP001219568"/>
    </source>
</evidence>
<dbReference type="GO" id="GO:0008270">
    <property type="term" value="F:zinc ion binding"/>
    <property type="evidence" value="ECO:0007669"/>
    <property type="project" value="UniProtKB-KW"/>
</dbReference>
<dbReference type="AlphaFoldDB" id="A0AAD6N2U3"/>
<accession>A0AAD6N2U3</accession>
<dbReference type="Proteomes" id="UP001219568">
    <property type="component" value="Unassembled WGS sequence"/>
</dbReference>
<dbReference type="SMART" id="SM00248">
    <property type="entry name" value="ANK"/>
    <property type="match status" value="15"/>
</dbReference>
<evidence type="ECO:0000256" key="2">
    <source>
        <dbReference type="ARBA" id="ARBA00022737"/>
    </source>
</evidence>
<keyword evidence="1" id="KW-0479">Metal-binding</keyword>
<dbReference type="InterPro" id="IPR002110">
    <property type="entry name" value="Ankyrin_rpt"/>
</dbReference>
<dbReference type="Pfam" id="PF13637">
    <property type="entry name" value="Ank_4"/>
    <property type="match status" value="1"/>
</dbReference>
<evidence type="ECO:0000256" key="3">
    <source>
        <dbReference type="ARBA" id="ARBA00022771"/>
    </source>
</evidence>
<dbReference type="InterPro" id="IPR001810">
    <property type="entry name" value="F-box_dom"/>
</dbReference>
<keyword evidence="5 6" id="KW-0040">ANK repeat</keyword>
<feature type="repeat" description="ANK" evidence="6">
    <location>
        <begin position="90"/>
        <end position="122"/>
    </location>
</feature>
<feature type="repeat" description="ANK" evidence="6">
    <location>
        <begin position="535"/>
        <end position="567"/>
    </location>
</feature>
<evidence type="ECO:0000313" key="8">
    <source>
        <dbReference type="EMBL" id="KAJ6026639.1"/>
    </source>
</evidence>
<feature type="repeat" description="ANK" evidence="6">
    <location>
        <begin position="330"/>
        <end position="362"/>
    </location>
</feature>